<protein>
    <recommendedName>
        <fullName evidence="4">LisH domain-containing protein</fullName>
    </recommendedName>
</protein>
<feature type="region of interest" description="Disordered" evidence="1">
    <location>
        <begin position="1"/>
        <end position="29"/>
    </location>
</feature>
<dbReference type="InterPro" id="IPR040362">
    <property type="entry name" value="RELCH"/>
</dbReference>
<feature type="compositionally biased region" description="Low complexity" evidence="1">
    <location>
        <begin position="13"/>
        <end position="27"/>
    </location>
</feature>
<evidence type="ECO:0000313" key="2">
    <source>
        <dbReference type="EMBL" id="CAD7696281.1"/>
    </source>
</evidence>
<dbReference type="PANTHER" id="PTHR32059">
    <property type="entry name" value="RAB11-BINDING PROTEIN RELCH"/>
    <property type="match status" value="1"/>
</dbReference>
<reference evidence="2" key="1">
    <citation type="submission" date="2020-12" db="EMBL/GenBank/DDBJ databases">
        <authorList>
            <person name="Iha C."/>
        </authorList>
    </citation>
    <scope>NUCLEOTIDE SEQUENCE</scope>
</reference>
<dbReference type="Proteomes" id="UP000708148">
    <property type="component" value="Unassembled WGS sequence"/>
</dbReference>
<feature type="compositionally biased region" description="Polar residues" evidence="1">
    <location>
        <begin position="1"/>
        <end position="11"/>
    </location>
</feature>
<evidence type="ECO:0008006" key="4">
    <source>
        <dbReference type="Google" id="ProtNLM"/>
    </source>
</evidence>
<dbReference type="AlphaFoldDB" id="A0A8S1IS30"/>
<gene>
    <name evidence="2" type="ORF">OSTQU699_LOCUS1642</name>
</gene>
<dbReference type="GO" id="GO:0055037">
    <property type="term" value="C:recycling endosome"/>
    <property type="evidence" value="ECO:0007669"/>
    <property type="project" value="TreeGrafter"/>
</dbReference>
<keyword evidence="3" id="KW-1185">Reference proteome</keyword>
<dbReference type="PANTHER" id="PTHR32059:SF0">
    <property type="entry name" value="RAB11-BINDING PROTEIN RELCH"/>
    <property type="match status" value="1"/>
</dbReference>
<dbReference type="PROSITE" id="PS50896">
    <property type="entry name" value="LISH"/>
    <property type="match status" value="1"/>
</dbReference>
<dbReference type="EMBL" id="CAJHUC010000454">
    <property type="protein sequence ID" value="CAD7696281.1"/>
    <property type="molecule type" value="Genomic_DNA"/>
</dbReference>
<dbReference type="InterPro" id="IPR006594">
    <property type="entry name" value="LisH"/>
</dbReference>
<evidence type="ECO:0000313" key="3">
    <source>
        <dbReference type="Proteomes" id="UP000708148"/>
    </source>
</evidence>
<organism evidence="2 3">
    <name type="scientific">Ostreobium quekettii</name>
    <dbReference type="NCBI Taxonomy" id="121088"/>
    <lineage>
        <taxon>Eukaryota</taxon>
        <taxon>Viridiplantae</taxon>
        <taxon>Chlorophyta</taxon>
        <taxon>core chlorophytes</taxon>
        <taxon>Ulvophyceae</taxon>
        <taxon>TCBD clade</taxon>
        <taxon>Bryopsidales</taxon>
        <taxon>Ostreobineae</taxon>
        <taxon>Ostreobiaceae</taxon>
        <taxon>Ostreobium</taxon>
    </lineage>
</organism>
<dbReference type="GO" id="GO:0005802">
    <property type="term" value="C:trans-Golgi network"/>
    <property type="evidence" value="ECO:0007669"/>
    <property type="project" value="InterPro"/>
</dbReference>
<evidence type="ECO:0000256" key="1">
    <source>
        <dbReference type="SAM" id="MobiDB-lite"/>
    </source>
</evidence>
<sequence length="237" mass="26154">MSGNQTPSGNLLSEPSWSSGRSHGSSGQPMTIEQVGQFLLSRDYYLTALELLVEAEETGHEKEITLLRDFFRNAEKFNPQELAKFQGEDALSVQSLAREREERLSVSEYELRLAKEDAIEMKERLRAKAQEVTEQEGIDSVCAAHRPSHSRTSIATASSLDLDVENPTQRDLAELNSLVCAHLLQYGYQVTALTLQEEARGLISCKTPRGGCIRAAYNAPGTVQRFAGEIHNASGKA</sequence>
<comment type="caution">
    <text evidence="2">The sequence shown here is derived from an EMBL/GenBank/DDBJ whole genome shotgun (WGS) entry which is preliminary data.</text>
</comment>
<name>A0A8S1IS30_9CHLO</name>
<dbReference type="GO" id="GO:0032367">
    <property type="term" value="P:intracellular cholesterol transport"/>
    <property type="evidence" value="ECO:0007669"/>
    <property type="project" value="InterPro"/>
</dbReference>
<dbReference type="OrthoDB" id="543570at2759"/>
<dbReference type="SMART" id="SM00667">
    <property type="entry name" value="LisH"/>
    <property type="match status" value="2"/>
</dbReference>
<accession>A0A8S1IS30</accession>
<proteinExistence type="predicted"/>